<protein>
    <submittedName>
        <fullName evidence="1">LysR family transcriptional regulator</fullName>
    </submittedName>
</protein>
<evidence type="ECO:0000313" key="2">
    <source>
        <dbReference type="Proteomes" id="UP000286746"/>
    </source>
</evidence>
<dbReference type="Proteomes" id="UP000286746">
    <property type="component" value="Unassembled WGS sequence"/>
</dbReference>
<accession>A0A401VUF7</accession>
<dbReference type="EMBL" id="BHZD01000001">
    <property type="protein sequence ID" value="GCD40700.1"/>
    <property type="molecule type" value="Genomic_DNA"/>
</dbReference>
<sequence>MQRLGLGSEAFMTEGQIVILPAGHPLAAHSALSLAQLVRTTAQLRVPRSDT</sequence>
<dbReference type="AlphaFoldDB" id="A0A401VUF7"/>
<reference evidence="1 2" key="1">
    <citation type="submission" date="2018-11" db="EMBL/GenBank/DDBJ databases">
        <title>Whole genome sequence of Streptomyces paromomycinus NBRC 15454(T).</title>
        <authorList>
            <person name="Komaki H."/>
            <person name="Tamura T."/>
        </authorList>
    </citation>
    <scope>NUCLEOTIDE SEQUENCE [LARGE SCALE GENOMIC DNA]</scope>
    <source>
        <strain evidence="1 2">NBRC 15454</strain>
    </source>
</reference>
<name>A0A401VUF7_STREY</name>
<gene>
    <name evidence="1" type="ORF">GKJPGBOP_00353</name>
</gene>
<proteinExistence type="predicted"/>
<organism evidence="1 2">
    <name type="scientific">Streptomyces paromomycinus</name>
    <name type="common">Streptomyces rimosus subsp. paromomycinus</name>
    <dbReference type="NCBI Taxonomy" id="92743"/>
    <lineage>
        <taxon>Bacteria</taxon>
        <taxon>Bacillati</taxon>
        <taxon>Actinomycetota</taxon>
        <taxon>Actinomycetes</taxon>
        <taxon>Kitasatosporales</taxon>
        <taxon>Streptomycetaceae</taxon>
        <taxon>Streptomyces</taxon>
    </lineage>
</organism>
<evidence type="ECO:0000313" key="1">
    <source>
        <dbReference type="EMBL" id="GCD40700.1"/>
    </source>
</evidence>
<comment type="caution">
    <text evidence="1">The sequence shown here is derived from an EMBL/GenBank/DDBJ whole genome shotgun (WGS) entry which is preliminary data.</text>
</comment>
<keyword evidence="2" id="KW-1185">Reference proteome</keyword>